<gene>
    <name evidence="2" type="ORF">NCTC10723_00450</name>
</gene>
<dbReference type="SMART" id="SM00028">
    <property type="entry name" value="TPR"/>
    <property type="match status" value="3"/>
</dbReference>
<reference evidence="2 3" key="1">
    <citation type="submission" date="2018-06" db="EMBL/GenBank/DDBJ databases">
        <authorList>
            <consortium name="Pathogen Informatics"/>
            <person name="Doyle S."/>
        </authorList>
    </citation>
    <scope>NUCLEOTIDE SEQUENCE [LARGE SCALE GENOMIC DNA]</scope>
    <source>
        <strain evidence="2 3">NCTC10723</strain>
    </source>
</reference>
<dbReference type="Pfam" id="PF14559">
    <property type="entry name" value="TPR_19"/>
    <property type="match status" value="1"/>
</dbReference>
<dbReference type="InterPro" id="IPR019734">
    <property type="entry name" value="TPR_rpt"/>
</dbReference>
<dbReference type="EMBL" id="UGGU01000003">
    <property type="protein sequence ID" value="STO31011.1"/>
    <property type="molecule type" value="Genomic_DNA"/>
</dbReference>
<organism evidence="2 3">
    <name type="scientific">Fusobacterium necrogenes</name>
    <dbReference type="NCBI Taxonomy" id="858"/>
    <lineage>
        <taxon>Bacteria</taxon>
        <taxon>Fusobacteriati</taxon>
        <taxon>Fusobacteriota</taxon>
        <taxon>Fusobacteriia</taxon>
        <taxon>Fusobacteriales</taxon>
        <taxon>Fusobacteriaceae</taxon>
        <taxon>Fusobacterium</taxon>
    </lineage>
</organism>
<evidence type="ECO:0000313" key="3">
    <source>
        <dbReference type="Proteomes" id="UP000255328"/>
    </source>
</evidence>
<dbReference type="PROSITE" id="PS51257">
    <property type="entry name" value="PROKAR_LIPOPROTEIN"/>
    <property type="match status" value="1"/>
</dbReference>
<dbReference type="RefSeq" id="WP_115268937.1">
    <property type="nucleotide sequence ID" value="NZ_CASFEE010000001.1"/>
</dbReference>
<feature type="repeat" description="TPR" evidence="1">
    <location>
        <begin position="26"/>
        <end position="59"/>
    </location>
</feature>
<dbReference type="PROSITE" id="PS50005">
    <property type="entry name" value="TPR"/>
    <property type="match status" value="2"/>
</dbReference>
<keyword evidence="3" id="KW-1185">Reference proteome</keyword>
<dbReference type="SUPFAM" id="SSF48452">
    <property type="entry name" value="TPR-like"/>
    <property type="match status" value="1"/>
</dbReference>
<protein>
    <submittedName>
        <fullName evidence="2">Flp pilus assembly protein TadD, contains TPR repeats</fullName>
    </submittedName>
</protein>
<sequence>MKSKLIFLGILIFMIGCSNRKISKEAEYALIRGVNFSQQKEYSKAMFEYEKSYAIDPNNLVLLKELGYCYYQFGDFEKAEKFWLEGLKLSKKDENIIKNLATLYYEQRKFDKSLKVMEEAYNINDGYYLKLKALIVAETDKVEAYNIFKKMNIEDFDVYSSIKYMEILKFLSKKNELYYFMKNGYSFFKEDRDYILNYAENLSEVYLLNRETEEILLRYLAEKGKDESIILKLSNLYLKNGDKKKSEDILELISY</sequence>
<name>A0A377GWT4_9FUSO</name>
<evidence type="ECO:0000313" key="2">
    <source>
        <dbReference type="EMBL" id="STO31011.1"/>
    </source>
</evidence>
<dbReference type="Gene3D" id="1.25.40.10">
    <property type="entry name" value="Tetratricopeptide repeat domain"/>
    <property type="match status" value="1"/>
</dbReference>
<dbReference type="AlphaFoldDB" id="A0A377GWT4"/>
<dbReference type="InterPro" id="IPR011990">
    <property type="entry name" value="TPR-like_helical_dom_sf"/>
</dbReference>
<dbReference type="Proteomes" id="UP000255328">
    <property type="component" value="Unassembled WGS sequence"/>
</dbReference>
<proteinExistence type="predicted"/>
<keyword evidence="1" id="KW-0802">TPR repeat</keyword>
<accession>A0A377GWT4</accession>
<dbReference type="OrthoDB" id="86405at2"/>
<evidence type="ECO:0000256" key="1">
    <source>
        <dbReference type="PROSITE-ProRule" id="PRU00339"/>
    </source>
</evidence>
<feature type="repeat" description="TPR" evidence="1">
    <location>
        <begin position="60"/>
        <end position="93"/>
    </location>
</feature>